<comment type="caution">
    <text evidence="1">The sequence shown here is derived from an EMBL/GenBank/DDBJ whole genome shotgun (WGS) entry which is preliminary data.</text>
</comment>
<protein>
    <submittedName>
        <fullName evidence="1">Uncharacterized protein</fullName>
    </submittedName>
</protein>
<dbReference type="Proteomes" id="UP000434957">
    <property type="component" value="Unassembled WGS sequence"/>
</dbReference>
<dbReference type="EMBL" id="QXFT01000582">
    <property type="protein sequence ID" value="KAE9340273.1"/>
    <property type="molecule type" value="Genomic_DNA"/>
</dbReference>
<keyword evidence="2" id="KW-1185">Reference proteome</keyword>
<organism evidence="1 2">
    <name type="scientific">Phytophthora rubi</name>
    <dbReference type="NCBI Taxonomy" id="129364"/>
    <lineage>
        <taxon>Eukaryota</taxon>
        <taxon>Sar</taxon>
        <taxon>Stramenopiles</taxon>
        <taxon>Oomycota</taxon>
        <taxon>Peronosporomycetes</taxon>
        <taxon>Peronosporales</taxon>
        <taxon>Peronosporaceae</taxon>
        <taxon>Phytophthora</taxon>
    </lineage>
</organism>
<evidence type="ECO:0000313" key="2">
    <source>
        <dbReference type="Proteomes" id="UP000434957"/>
    </source>
</evidence>
<proteinExistence type="predicted"/>
<name>A0A6A4F5A7_9STRA</name>
<accession>A0A6A4F5A7</accession>
<reference evidence="1 2" key="1">
    <citation type="submission" date="2018-08" db="EMBL/GenBank/DDBJ databases">
        <title>Genomic investigation of the strawberry pathogen Phytophthora fragariae indicates pathogenicity is determined by transcriptional variation in three key races.</title>
        <authorList>
            <person name="Adams T.M."/>
            <person name="Armitage A.D."/>
            <person name="Sobczyk M.K."/>
            <person name="Bates H.J."/>
            <person name="Dunwell J.M."/>
            <person name="Nellist C.F."/>
            <person name="Harrison R.J."/>
        </authorList>
    </citation>
    <scope>NUCLEOTIDE SEQUENCE [LARGE SCALE GENOMIC DNA]</scope>
    <source>
        <strain evidence="1 2">SCRP333</strain>
    </source>
</reference>
<gene>
    <name evidence="1" type="ORF">PR003_g10578</name>
</gene>
<dbReference type="AlphaFoldDB" id="A0A6A4F5A7"/>
<evidence type="ECO:0000313" key="1">
    <source>
        <dbReference type="EMBL" id="KAE9340273.1"/>
    </source>
</evidence>
<sequence>MQVNAEFVGAVYDSAKAHDVYPTSSVRPLPSSWTCASHCQTEGLIQTRAGLELLRLGPYSPLCNPIGGRTVYLVSFGTTTS</sequence>